<dbReference type="PANTHER" id="PTHR30537">
    <property type="entry name" value="HTH-TYPE TRANSCRIPTIONAL REGULATOR"/>
    <property type="match status" value="1"/>
</dbReference>
<dbReference type="Pfam" id="PF03466">
    <property type="entry name" value="LysR_substrate"/>
    <property type="match status" value="1"/>
</dbReference>
<dbReference type="CDD" id="cd08422">
    <property type="entry name" value="PBP2_CrgA_like"/>
    <property type="match status" value="1"/>
</dbReference>
<evidence type="ECO:0000259" key="2">
    <source>
        <dbReference type="Pfam" id="PF03466"/>
    </source>
</evidence>
<evidence type="ECO:0000313" key="3">
    <source>
        <dbReference type="EMBL" id="GAL04710.1"/>
    </source>
</evidence>
<comment type="similarity">
    <text evidence="1">Belongs to the LysR transcriptional regulatory family.</text>
</comment>
<feature type="domain" description="LysR substrate-binding" evidence="2">
    <location>
        <begin position="2"/>
        <end position="192"/>
    </location>
</feature>
<sequence>MFGRQYVQAAIARFQQHYPEVEIELRLEDRVVDMVKEAVDIGFRIGKPKNSTLISRKIARCRMLIVASPAFIARHGDITTLAQLESLPATIYAAPGLRVDKFGYLDGDNQPQTFQLNAAYQVNDVEMVIKSAVAGNTLAVVTAQMMQNEILDGQLMPIMTDLTLDDFGTVYAVYPHRDAPIKTKLFLDTLKEIVGQDAPVWDSYIPAFDTLYGGGNPL</sequence>
<dbReference type="eggNOG" id="COG0583">
    <property type="taxonomic scope" value="Bacteria"/>
</dbReference>
<dbReference type="SUPFAM" id="SSF53850">
    <property type="entry name" value="Periplasmic binding protein-like II"/>
    <property type="match status" value="1"/>
</dbReference>
<dbReference type="Proteomes" id="UP000029227">
    <property type="component" value="Unassembled WGS sequence"/>
</dbReference>
<evidence type="ECO:0000313" key="4">
    <source>
        <dbReference type="Proteomes" id="UP000029227"/>
    </source>
</evidence>
<accession>A0A090QNG7</accession>
<dbReference type="InterPro" id="IPR058163">
    <property type="entry name" value="LysR-type_TF_proteobact-type"/>
</dbReference>
<dbReference type="Gene3D" id="3.40.190.290">
    <property type="match status" value="1"/>
</dbReference>
<dbReference type="AlphaFoldDB" id="A0A090QNG7"/>
<name>A0A090QNG7_9GAMM</name>
<reference evidence="3 4" key="1">
    <citation type="journal article" date="2014" name="Genome Announc.">
        <title>Draft Genome Sequences of Two Vibrionaceae Species, Vibrio ponticus C121 and Photobacterium aphoticum C119, Isolated as Coral Reef Microbiota.</title>
        <authorList>
            <person name="Al-saari N."/>
            <person name="Meirelles P.M."/>
            <person name="Mino S."/>
            <person name="Suda W."/>
            <person name="Oshima K."/>
            <person name="Hattori M."/>
            <person name="Ohkuma M."/>
            <person name="Thompson F.L."/>
            <person name="Gomez-Gil B."/>
            <person name="Sawabe T."/>
            <person name="Sawabe T."/>
        </authorList>
    </citation>
    <scope>NUCLEOTIDE SEQUENCE [LARGE SCALE GENOMIC DNA]</scope>
    <source>
        <strain evidence="3 4">JCM 19237</strain>
    </source>
</reference>
<organism evidence="3 4">
    <name type="scientific">Photobacterium aphoticum</name>
    <dbReference type="NCBI Taxonomy" id="754436"/>
    <lineage>
        <taxon>Bacteria</taxon>
        <taxon>Pseudomonadati</taxon>
        <taxon>Pseudomonadota</taxon>
        <taxon>Gammaproteobacteria</taxon>
        <taxon>Vibrionales</taxon>
        <taxon>Vibrionaceae</taxon>
        <taxon>Photobacterium</taxon>
    </lineage>
</organism>
<proteinExistence type="inferred from homology"/>
<comment type="caution">
    <text evidence="3">The sequence shown here is derived from an EMBL/GenBank/DDBJ whole genome shotgun (WGS) entry which is preliminary data.</text>
</comment>
<evidence type="ECO:0000256" key="1">
    <source>
        <dbReference type="ARBA" id="ARBA00009437"/>
    </source>
</evidence>
<dbReference type="EMBL" id="BBMN01000005">
    <property type="protein sequence ID" value="GAL04710.1"/>
    <property type="molecule type" value="Genomic_DNA"/>
</dbReference>
<dbReference type="InterPro" id="IPR005119">
    <property type="entry name" value="LysR_subst-bd"/>
</dbReference>
<gene>
    <name evidence="3" type="ORF">JCM19237_4076</name>
</gene>
<dbReference type="STRING" id="754436.JCM19237_4076"/>
<dbReference type="PANTHER" id="PTHR30537:SF5">
    <property type="entry name" value="HTH-TYPE TRANSCRIPTIONAL ACTIVATOR TTDR-RELATED"/>
    <property type="match status" value="1"/>
</dbReference>
<protein>
    <submittedName>
        <fullName evidence="3">Transcriptional regulator</fullName>
    </submittedName>
</protein>